<dbReference type="Pfam" id="PF22725">
    <property type="entry name" value="GFO_IDH_MocA_C3"/>
    <property type="match status" value="1"/>
</dbReference>
<evidence type="ECO:0000313" key="5">
    <source>
        <dbReference type="EMBL" id="ETN40721.1"/>
    </source>
</evidence>
<dbReference type="Pfam" id="PF01408">
    <property type="entry name" value="GFO_IDH_MocA"/>
    <property type="match status" value="1"/>
</dbReference>
<evidence type="ECO:0000259" key="3">
    <source>
        <dbReference type="Pfam" id="PF01408"/>
    </source>
</evidence>
<feature type="domain" description="Gfo/Idh/MocA-like oxidoreductase N-terminal" evidence="3">
    <location>
        <begin position="8"/>
        <end position="69"/>
    </location>
</feature>
<evidence type="ECO:0008006" key="7">
    <source>
        <dbReference type="Google" id="ProtNLM"/>
    </source>
</evidence>
<dbReference type="VEuPathDB" id="FungiDB:HMPREF1541_05001"/>
<dbReference type="eggNOG" id="KOG2742">
    <property type="taxonomic scope" value="Eukaryota"/>
</dbReference>
<comment type="similarity">
    <text evidence="1">Belongs to the Gfo/Idh/MocA family.</text>
</comment>
<dbReference type="STRING" id="1220924.W2RW20"/>
<dbReference type="InterPro" id="IPR036291">
    <property type="entry name" value="NAD(P)-bd_dom_sf"/>
</dbReference>
<dbReference type="InterPro" id="IPR055170">
    <property type="entry name" value="GFO_IDH_MocA-like_dom"/>
</dbReference>
<dbReference type="EMBL" id="KB822720">
    <property type="protein sequence ID" value="ETN40721.1"/>
    <property type="molecule type" value="Genomic_DNA"/>
</dbReference>
<dbReference type="AlphaFoldDB" id="W2RW20"/>
<protein>
    <recommendedName>
        <fullName evidence="7">Gfo/Idh/MocA-like oxidoreductase N-terminal domain-containing protein</fullName>
    </recommendedName>
</protein>
<dbReference type="GeneID" id="19972340"/>
<dbReference type="GO" id="GO:0016491">
    <property type="term" value="F:oxidoreductase activity"/>
    <property type="evidence" value="ECO:0007669"/>
    <property type="project" value="UniProtKB-KW"/>
</dbReference>
<dbReference type="InParanoid" id="W2RW20"/>
<dbReference type="Proteomes" id="UP000030752">
    <property type="component" value="Unassembled WGS sequence"/>
</dbReference>
<dbReference type="GO" id="GO:0000166">
    <property type="term" value="F:nucleotide binding"/>
    <property type="evidence" value="ECO:0007669"/>
    <property type="project" value="InterPro"/>
</dbReference>
<dbReference type="PANTHER" id="PTHR43708:SF5">
    <property type="entry name" value="CONSERVED EXPRESSED OXIDOREDUCTASE (EUROFUNG)-RELATED"/>
    <property type="match status" value="1"/>
</dbReference>
<keyword evidence="2" id="KW-0560">Oxidoreductase</keyword>
<reference evidence="5 6" key="1">
    <citation type="submission" date="2013-03" db="EMBL/GenBank/DDBJ databases">
        <title>The Genome Sequence of Phialophora europaea CBS 101466.</title>
        <authorList>
            <consortium name="The Broad Institute Genomics Platform"/>
            <person name="Cuomo C."/>
            <person name="de Hoog S."/>
            <person name="Gorbushina A."/>
            <person name="Walker B."/>
            <person name="Young S.K."/>
            <person name="Zeng Q."/>
            <person name="Gargeya S."/>
            <person name="Fitzgerald M."/>
            <person name="Haas B."/>
            <person name="Abouelleil A."/>
            <person name="Allen A.W."/>
            <person name="Alvarado L."/>
            <person name="Arachchi H.M."/>
            <person name="Berlin A.M."/>
            <person name="Chapman S.B."/>
            <person name="Gainer-Dewar J."/>
            <person name="Goldberg J."/>
            <person name="Griggs A."/>
            <person name="Gujja S."/>
            <person name="Hansen M."/>
            <person name="Howarth C."/>
            <person name="Imamovic A."/>
            <person name="Ireland A."/>
            <person name="Larimer J."/>
            <person name="McCowan C."/>
            <person name="Murphy C."/>
            <person name="Pearson M."/>
            <person name="Poon T.W."/>
            <person name="Priest M."/>
            <person name="Roberts A."/>
            <person name="Saif S."/>
            <person name="Shea T."/>
            <person name="Sisk P."/>
            <person name="Sykes S."/>
            <person name="Wortman J."/>
            <person name="Nusbaum C."/>
            <person name="Birren B."/>
        </authorList>
    </citation>
    <scope>NUCLEOTIDE SEQUENCE [LARGE SCALE GENOMIC DNA]</scope>
    <source>
        <strain evidence="5 6">CBS 101466</strain>
    </source>
</reference>
<evidence type="ECO:0000256" key="2">
    <source>
        <dbReference type="ARBA" id="ARBA00023002"/>
    </source>
</evidence>
<dbReference type="Gene3D" id="3.40.50.720">
    <property type="entry name" value="NAD(P)-binding Rossmann-like Domain"/>
    <property type="match status" value="1"/>
</dbReference>
<dbReference type="OrthoDB" id="6417021at2759"/>
<evidence type="ECO:0000256" key="1">
    <source>
        <dbReference type="ARBA" id="ARBA00010928"/>
    </source>
</evidence>
<dbReference type="InterPro" id="IPR051317">
    <property type="entry name" value="Gfo/Idh/MocA_oxidoreduct"/>
</dbReference>
<dbReference type="RefSeq" id="XP_008717564.1">
    <property type="nucleotide sequence ID" value="XM_008719342.1"/>
</dbReference>
<dbReference type="PANTHER" id="PTHR43708">
    <property type="entry name" value="CONSERVED EXPRESSED OXIDOREDUCTASE (EUROFUNG)"/>
    <property type="match status" value="1"/>
</dbReference>
<keyword evidence="6" id="KW-1185">Reference proteome</keyword>
<dbReference type="Gene3D" id="3.30.360.10">
    <property type="entry name" value="Dihydrodipicolinate Reductase, domain 2"/>
    <property type="match status" value="1"/>
</dbReference>
<proteinExistence type="inferred from homology"/>
<dbReference type="InterPro" id="IPR000683">
    <property type="entry name" value="Gfo/Idh/MocA-like_OxRdtase_N"/>
</dbReference>
<dbReference type="SUPFAM" id="SSF51735">
    <property type="entry name" value="NAD(P)-binding Rossmann-fold domains"/>
    <property type="match status" value="1"/>
</dbReference>
<gene>
    <name evidence="5" type="ORF">HMPREF1541_05001</name>
</gene>
<evidence type="ECO:0000313" key="6">
    <source>
        <dbReference type="Proteomes" id="UP000030752"/>
    </source>
</evidence>
<feature type="domain" description="GFO/IDH/MocA-like oxidoreductase" evidence="4">
    <location>
        <begin position="80"/>
        <end position="201"/>
    </location>
</feature>
<accession>W2RW20</accession>
<evidence type="ECO:0000259" key="4">
    <source>
        <dbReference type="Pfam" id="PF22725"/>
    </source>
</evidence>
<dbReference type="HOGENOM" id="CLU_023194_19_0_1"/>
<name>W2RW20_CYPE1</name>
<sequence>MACTHIFLADPAIDLVVVTTSTSSHAPVAEAALHAGKHVLVEKPFTTSSASANQLIALAKSKNLVLTVYQNRRWDSEFLTLSHLVQEKKALGELTDVQIHYDVPFPAWIQGWTDPQYSEGEGMMFGLGSHSIDQALLLLGRPSRVTGWIRSLRGVESEVDDTFTVVLEYEGRPVMCTVKTTVVNVMRDPLKYFVRGREGTFVKFGECRQEEHSLKGMKATDDGFGRDEEPCWGELTTNEKVDNCQTKDEKTGKWIGRYPTKTGYWRGLYENVVAAIRGEAELQVKPEQSRDGIRVMELARQSWKEGRTVPWS</sequence>
<organism evidence="5 6">
    <name type="scientific">Cyphellophora europaea (strain CBS 101466)</name>
    <name type="common">Phialophora europaea</name>
    <dbReference type="NCBI Taxonomy" id="1220924"/>
    <lineage>
        <taxon>Eukaryota</taxon>
        <taxon>Fungi</taxon>
        <taxon>Dikarya</taxon>
        <taxon>Ascomycota</taxon>
        <taxon>Pezizomycotina</taxon>
        <taxon>Eurotiomycetes</taxon>
        <taxon>Chaetothyriomycetidae</taxon>
        <taxon>Chaetothyriales</taxon>
        <taxon>Cyphellophoraceae</taxon>
        <taxon>Cyphellophora</taxon>
    </lineage>
</organism>